<evidence type="ECO:0000256" key="3">
    <source>
        <dbReference type="RuleBase" id="RU000363"/>
    </source>
</evidence>
<dbReference type="EMBL" id="JAUQOM010000008">
    <property type="protein sequence ID" value="MDO7836451.1"/>
    <property type="molecule type" value="Genomic_DNA"/>
</dbReference>
<dbReference type="Proteomes" id="UP001176471">
    <property type="component" value="Unassembled WGS sequence"/>
</dbReference>
<sequence>MTNYIEGKSIIVTGAGSGFGKLLSEKAAAADAHVTCVDINAHHLDEVVGGIIQAKGIAQAVVADVSDIDAMRAMSASAVAAYGRIDVIVNNAGVMPLAFYADHQHAIGSWHKCIDINLKGVLNGIVSVYDQMMAQGEGHVVNVSSIYSHHPVAGAGVYQATKIGVRYLSESLRVEAQGKIKVTVIRPTGVPGTGLGAGMVDPKALVGIAGQNTSLYLGEMHAMMGGSLDPALLDKNTMGYIALDPAIIADNILYAINQPKGVSIGDMTIRSSGEHFIL</sequence>
<dbReference type="SUPFAM" id="SSF51735">
    <property type="entry name" value="NAD(P)-binding Rossmann-fold domains"/>
    <property type="match status" value="1"/>
</dbReference>
<accession>A0ABT8ZQI4</accession>
<comment type="similarity">
    <text evidence="1 3">Belongs to the short-chain dehydrogenases/reductases (SDR) family.</text>
</comment>
<dbReference type="Pfam" id="PF00106">
    <property type="entry name" value="adh_short"/>
    <property type="match status" value="1"/>
</dbReference>
<dbReference type="PRINTS" id="PR00080">
    <property type="entry name" value="SDRFAMILY"/>
</dbReference>
<organism evidence="4 5">
    <name type="scientific">Sphingobium cyanobacteriorum</name>
    <dbReference type="NCBI Taxonomy" id="3063954"/>
    <lineage>
        <taxon>Bacteria</taxon>
        <taxon>Pseudomonadati</taxon>
        <taxon>Pseudomonadota</taxon>
        <taxon>Alphaproteobacteria</taxon>
        <taxon>Sphingomonadales</taxon>
        <taxon>Sphingomonadaceae</taxon>
        <taxon>Sphingobium</taxon>
    </lineage>
</organism>
<evidence type="ECO:0000256" key="2">
    <source>
        <dbReference type="ARBA" id="ARBA00023002"/>
    </source>
</evidence>
<dbReference type="PANTHER" id="PTHR43391">
    <property type="entry name" value="RETINOL DEHYDROGENASE-RELATED"/>
    <property type="match status" value="1"/>
</dbReference>
<name>A0ABT8ZQI4_9SPHN</name>
<dbReference type="Gene3D" id="3.40.50.720">
    <property type="entry name" value="NAD(P)-binding Rossmann-like Domain"/>
    <property type="match status" value="1"/>
</dbReference>
<proteinExistence type="inferred from homology"/>
<dbReference type="PANTHER" id="PTHR43391:SF82">
    <property type="entry name" value="OXIDOREDUCTASE SADH-RELATED"/>
    <property type="match status" value="1"/>
</dbReference>
<dbReference type="CDD" id="cd05233">
    <property type="entry name" value="SDR_c"/>
    <property type="match status" value="1"/>
</dbReference>
<evidence type="ECO:0000313" key="5">
    <source>
        <dbReference type="Proteomes" id="UP001176471"/>
    </source>
</evidence>
<dbReference type="InterPro" id="IPR036291">
    <property type="entry name" value="NAD(P)-bd_dom_sf"/>
</dbReference>
<dbReference type="InterPro" id="IPR002347">
    <property type="entry name" value="SDR_fam"/>
</dbReference>
<comment type="caution">
    <text evidence="4">The sequence shown here is derived from an EMBL/GenBank/DDBJ whole genome shotgun (WGS) entry which is preliminary data.</text>
</comment>
<reference evidence="4" key="1">
    <citation type="submission" date="2023-07" db="EMBL/GenBank/DDBJ databases">
        <title>Bacterial whole genome sequence for Sphingobium sp. HBC34.</title>
        <authorList>
            <person name="Le V."/>
            <person name="Ko S.-R."/>
            <person name="Ahn C.-Y."/>
            <person name="Oh H.-M."/>
        </authorList>
    </citation>
    <scope>NUCLEOTIDE SEQUENCE</scope>
    <source>
        <strain evidence="4">HBC34</strain>
    </source>
</reference>
<keyword evidence="2" id="KW-0560">Oxidoreductase</keyword>
<dbReference type="RefSeq" id="WP_304536866.1">
    <property type="nucleotide sequence ID" value="NZ_JAUQOM010000008.1"/>
</dbReference>
<evidence type="ECO:0000256" key="1">
    <source>
        <dbReference type="ARBA" id="ARBA00006484"/>
    </source>
</evidence>
<keyword evidence="5" id="KW-1185">Reference proteome</keyword>
<evidence type="ECO:0000313" key="4">
    <source>
        <dbReference type="EMBL" id="MDO7836451.1"/>
    </source>
</evidence>
<protein>
    <submittedName>
        <fullName evidence="4">SDR family NAD(P)-dependent oxidoreductase</fullName>
    </submittedName>
</protein>
<gene>
    <name evidence="4" type="ORF">Q4610_15490</name>
</gene>
<dbReference type="PRINTS" id="PR00081">
    <property type="entry name" value="GDHRDH"/>
</dbReference>